<dbReference type="InterPro" id="IPR003961">
    <property type="entry name" value="FN3_dom"/>
</dbReference>
<dbReference type="InterPro" id="IPR035986">
    <property type="entry name" value="PKD_dom_sf"/>
</dbReference>
<dbReference type="EMBL" id="FMTT01000015">
    <property type="protein sequence ID" value="SCW55771.1"/>
    <property type="molecule type" value="Genomic_DNA"/>
</dbReference>
<dbReference type="SUPFAM" id="SSF49265">
    <property type="entry name" value="Fibronectin type III"/>
    <property type="match status" value="1"/>
</dbReference>
<name>A0A1G4RGK1_9BACL</name>
<proteinExistence type="predicted"/>
<sequence length="2408" mass="271432">MGNKNKWKKIIVAAVIFILGFSVFAFLRPDFIMAATNFKTFESTSTLTNYSVPLNSGTQIIDRVDVYMRDASGAERKIDARRYEVSNERIVFKNLTDGVPVKLYGYKYTNPGHIIWRDPSGRYWDTQGERTKHYQFPGHCSGSVDQVPSPCPGLFPSDAMIYPSSNYVPFNEPDLRKWDGSAVTTAYKIETPTKFFFDEDRKGESIDPSRIDPKSITIIDAIAAVPDNGLKVEDFGRKVDGYGYLKVSKPLTSSYNKEVTDYLLWPDVEDPEYIKPHQQGRNYVMDADTYWTATTYKFEGRVEVFYKAPTFPDLIPVDLKSNGPVKIGEPTTFTYTFRNVGEPIKNKTFAILIQNRSNGKTIHKASFTNAEQNVDITGTFQYTVMDPGKLLTGFYVDSDNTIDEGTTGGEDNNYKPFDFPVDIGIDGDFRIRPGPTIKIRDNFELEPVDFKIPKGCTYFGHQYRFNYNGQTWSTNRVKGQSQNSAFPYPNGRPFYFGEGSNYISLKIQTSCGETDWIKEKPLTVLPDPNNKPPYFQAGWFYDQDRNGIYPPEYFLVGDMVNVRVIHNQYTDPKSPSDPDNDPIQWKWDFDSGIHPWVQKIAKQLHEDWGKTLDAEGYYHIKADTPGTFSVKVTADDGRGGTRTENAYLTVMEPNPIAVCTAPKEIKENRPVPPGAIHADKSWSPARKSIDHSKDLWFNKLNKYYNGTLQDVTATVTLAKVVDYSGLESTSPSTCDITVHPDLPPIGKIVVPPLGIRNQQVTIRNQSYSPDGDQIVSVKWRLKYDAANNGFQDDPWLDVLGTDGRVVSFDNNTLVFKADMIGKYLFDVQVTEDYGKSAMASDTQPEAPRTLDIVNNAPHVSFAIEGQNDQPGMNPPIMFNANSIVNSWALFDTNTNNRLNNYVYQWAAQGNAVLRAGLGREMERQESIIKRDNPMQGPTSVFGTFLWPDLGFGANFISSYKGTVYKWMNGSSSLTSTPILVPSNLWDPDTRTYITGYAPAKFNSLVRTNKTYLYFDEGSKLYALNKKKLPQYSRKWNNASNNLTHVWDRDPYDFTLTPDTYSVPVPFRDSKNGPTYTKEVYLPSEYQGSQKYEVAGGIIYRVSNYMMYDYFTKCEGQTTCGVGKRNNSFVIEAYDAYTGKLISSNKDNPLKTGWEELGISVDEKEYAAGRKTFSLLTKGESLVIVYQRDPNRPREIGFIEMNPQLQEVRRGGQSFPDSTIKYQRKYYNTMEGRAVPEQYVEDYQCRYSDLNGLWKGPDGEFYTYIKRSCDRDDGYIKIDRRYNEDAPIGVYLLRINNDLSMGWTARLAGMDWWYPSSMMMGGDMQYNNFTALVVNPYNRTLLTRSHTNKDLMNGNGEHHEYGQYVNMDTGAVSEGPYPSNHPYTVGVTPGGGFDGMGGCSWSTDGKCSSFNVHVNELLLESPGEQERGDNYLSGFYVGDGLFLGMYNTVKRQSGNGYYFTQTDMYMYLESGPLDQDPELRKGFVLGQFVSPDRYRDTDITFRMKMTSPNEDTSLSGFSFRMLDPTNRYSLETDGSTLYLSRYVGGSRTVLRSQAWPFDNTDNLFKISLSGDTIQVFMNGVPVFEVQDTTFTDGKMGPFTDKSFVTFTGISVKQNQDSRDWMSDYAIWENGSASANVRYKNILFEDPENDPMAGNFRWGVTHTPKFLNNQGLSALNGKTFDSPQQTFDAVGVYLLTLRAQDDPNRNYLWASMVFDQYRKWSNTFQKKLTVHRRPIAQFTLTENGDGTVAWNDTSFDPDRFDPNRAAGDPARCSPPDVTGYDYCSMRGIVSREYGYVDPDGTFIGEKLTRPKKAGTYTVYLQVIDEYGARSYPANASIQLKGNVPEIPKPTIQLTYPTGTRDNPTLEHGTRPTIHWRQEDPAGHTFTGYEVQIMDSRGSLVISSGEANQNAPPHSTASWQVTTDLIRGELYQVRVRAQNPYYWTEWSNIGWMVINSAPKVIITNPSGPDAYNPTLILDNKRPSIAWVQSDGQKNYYAKMYIEILNETGGMVYNTGWNAYQNTTATTNSFQVPTDLPTGVPLQARMKVTDDDPNLWSAWSNTVWFYINMTPTVTMNVPSGTQANPTPMSPTPTVSFTQSDPDPNTTFTKYQVQFINEAGNTVLYDTGEQGQHLQGQVSVQSVSVPKDRPLPAGAKVQVRARAFDGFVWSTWSAPTWLLTNRPPTGNITFVTPIYEHDTPVFTVSVSDPDGDAIDVMVESSLNGGAFGIIQQWSGVPSGQSKAFTYGPLPQGNYTLRLSLSDGKGGTFNQTYSFVVLPLSIKGYVTHTPEWESYRLLWNEKHPGAPREADVFWAGEAFELSATVTDTGTSATKPQSVDATLLDTGEQVELDSSDRIRFSGQLVNPDHAQSLRSGQTYTFRFRVYWSNGLVQTDDVPVKIQGSMYDVIVNQIRH</sequence>
<feature type="domain" description="Fibronectin type-III" evidence="1">
    <location>
        <begin position="1853"/>
        <end position="1956"/>
    </location>
</feature>
<dbReference type="Proteomes" id="UP000198601">
    <property type="component" value="Unassembled WGS sequence"/>
</dbReference>
<dbReference type="Gene3D" id="2.60.120.560">
    <property type="entry name" value="Exo-inulinase, domain 1"/>
    <property type="match status" value="1"/>
</dbReference>
<dbReference type="STRING" id="624147.SAMN04487970_101548"/>
<dbReference type="OrthoDB" id="2088379at2"/>
<dbReference type="InterPro" id="IPR013783">
    <property type="entry name" value="Ig-like_fold"/>
</dbReference>
<organism evidence="2 3">
    <name type="scientific">Paenibacillus tianmuensis</name>
    <dbReference type="NCBI Taxonomy" id="624147"/>
    <lineage>
        <taxon>Bacteria</taxon>
        <taxon>Bacillati</taxon>
        <taxon>Bacillota</taxon>
        <taxon>Bacilli</taxon>
        <taxon>Bacillales</taxon>
        <taxon>Paenibacillaceae</taxon>
        <taxon>Paenibacillus</taxon>
    </lineage>
</organism>
<dbReference type="SUPFAM" id="SSF49299">
    <property type="entry name" value="PKD domain"/>
    <property type="match status" value="1"/>
</dbReference>
<gene>
    <name evidence="2" type="ORF">SAMN04487970_101548</name>
</gene>
<keyword evidence="3" id="KW-1185">Reference proteome</keyword>
<evidence type="ECO:0000313" key="2">
    <source>
        <dbReference type="EMBL" id="SCW55771.1"/>
    </source>
</evidence>
<evidence type="ECO:0000313" key="3">
    <source>
        <dbReference type="Proteomes" id="UP000198601"/>
    </source>
</evidence>
<dbReference type="PROSITE" id="PS50853">
    <property type="entry name" value="FN3"/>
    <property type="match status" value="1"/>
</dbReference>
<accession>A0A1G4RGK1</accession>
<evidence type="ECO:0000259" key="1">
    <source>
        <dbReference type="PROSITE" id="PS50853"/>
    </source>
</evidence>
<protein>
    <submittedName>
        <fullName evidence="2">CARDB protein</fullName>
    </submittedName>
</protein>
<reference evidence="3" key="1">
    <citation type="submission" date="2016-10" db="EMBL/GenBank/DDBJ databases">
        <authorList>
            <person name="Varghese N."/>
            <person name="Submissions S."/>
        </authorList>
    </citation>
    <scope>NUCLEOTIDE SEQUENCE [LARGE SCALE GENOMIC DNA]</scope>
    <source>
        <strain evidence="3">CGMCC 1.8946</strain>
    </source>
</reference>
<dbReference type="CDD" id="cd00063">
    <property type="entry name" value="FN3"/>
    <property type="match status" value="1"/>
</dbReference>
<dbReference type="Gene3D" id="2.60.40.10">
    <property type="entry name" value="Immunoglobulins"/>
    <property type="match status" value="4"/>
</dbReference>
<dbReference type="InterPro" id="IPR036116">
    <property type="entry name" value="FN3_sf"/>
</dbReference>